<sequence>ITEPVRRAVRTMPDRLWHPALDQDGTLRDGAEVAELTGMVDLAGYPADTRIIVRRERPHPGAQLSLFDQDEGLRHQVFLTDTPYSGGGSAQFLEARHRGHASVEDHIRCGKTTGFGRFPSRDFNVNAVWLELSLAAIDLLAWTRVLLLDGELATAEPKKLRYRLLHVAARLTRGGRRLRLRISATWPWRTELATAFHRLAALPRPAG</sequence>
<name>A0ABU3AQ84_9ACTN</name>
<dbReference type="Pfam" id="PF13701">
    <property type="entry name" value="DDE_Tnp_1_4"/>
    <property type="match status" value="1"/>
</dbReference>
<evidence type="ECO:0000313" key="3">
    <source>
        <dbReference type="Proteomes" id="UP001180724"/>
    </source>
</evidence>
<organism evidence="2 3">
    <name type="scientific">Streptomyces lancefieldiae</name>
    <dbReference type="NCBI Taxonomy" id="3075520"/>
    <lineage>
        <taxon>Bacteria</taxon>
        <taxon>Bacillati</taxon>
        <taxon>Actinomycetota</taxon>
        <taxon>Actinomycetes</taxon>
        <taxon>Kitasatosporales</taxon>
        <taxon>Streptomycetaceae</taxon>
        <taxon>Streptomyces</taxon>
    </lineage>
</organism>
<reference evidence="2" key="1">
    <citation type="submission" date="2024-05" db="EMBL/GenBank/DDBJ databases">
        <title>30 novel species of actinomycetes from the DSMZ collection.</title>
        <authorList>
            <person name="Nouioui I."/>
        </authorList>
    </citation>
    <scope>NUCLEOTIDE SEQUENCE</scope>
    <source>
        <strain evidence="2">DSM 40712</strain>
    </source>
</reference>
<accession>A0ABU3AQ84</accession>
<dbReference type="EMBL" id="JAVRFH010000009">
    <property type="protein sequence ID" value="MDT0611026.1"/>
    <property type="molecule type" value="Genomic_DNA"/>
</dbReference>
<comment type="caution">
    <text evidence="2">The sequence shown here is derived from an EMBL/GenBank/DDBJ whole genome shotgun (WGS) entry which is preliminary data.</text>
</comment>
<proteinExistence type="predicted"/>
<dbReference type="InterPro" id="IPR025668">
    <property type="entry name" value="Tnp_DDE_dom"/>
</dbReference>
<feature type="non-terminal residue" evidence="2">
    <location>
        <position position="1"/>
    </location>
</feature>
<protein>
    <submittedName>
        <fullName evidence="2">Transposase</fullName>
    </submittedName>
</protein>
<keyword evidence="3" id="KW-1185">Reference proteome</keyword>
<dbReference type="Proteomes" id="UP001180724">
    <property type="component" value="Unassembled WGS sequence"/>
</dbReference>
<feature type="domain" description="Transposase DDE" evidence="1">
    <location>
        <begin position="5"/>
        <end position="203"/>
    </location>
</feature>
<evidence type="ECO:0000313" key="2">
    <source>
        <dbReference type="EMBL" id="MDT0611026.1"/>
    </source>
</evidence>
<dbReference type="RefSeq" id="WP_311572528.1">
    <property type="nucleotide sequence ID" value="NZ_JAVRFH010000009.1"/>
</dbReference>
<evidence type="ECO:0000259" key="1">
    <source>
        <dbReference type="Pfam" id="PF13701"/>
    </source>
</evidence>
<gene>
    <name evidence="2" type="ORF">RM812_12410</name>
</gene>